<keyword evidence="2" id="KW-1185">Reference proteome</keyword>
<reference evidence="1 2" key="1">
    <citation type="journal article" date="2004" name="Nat. Biotechnol.">
        <title>The genome sequence of the capnophilic rumen bacterium Mannheimia succiniciproducens.</title>
        <authorList>
            <person name="Hong S.H."/>
            <person name="Kim J.S."/>
            <person name="Lee S.Y."/>
            <person name="In Y.H."/>
            <person name="Choi S.S."/>
            <person name="Rih J.-K."/>
            <person name="Kim C.H."/>
            <person name="Jeong H."/>
            <person name="Hur C.G."/>
            <person name="Kim J.J."/>
        </authorList>
    </citation>
    <scope>NUCLEOTIDE SEQUENCE [LARGE SCALE GENOMIC DNA]</scope>
    <source>
        <strain evidence="2">KCTC 0769BP / MBEL55E</strain>
    </source>
</reference>
<dbReference type="AlphaFoldDB" id="Q65TQ7"/>
<dbReference type="Proteomes" id="UP000000607">
    <property type="component" value="Chromosome"/>
</dbReference>
<protein>
    <submittedName>
        <fullName evidence="1">Uncharacterized protein</fullName>
    </submittedName>
</protein>
<proteinExistence type="predicted"/>
<evidence type="ECO:0000313" key="2">
    <source>
        <dbReference type="Proteomes" id="UP000000607"/>
    </source>
</evidence>
<accession>Q65TQ7</accession>
<dbReference type="HOGENOM" id="CLU_3404267_0_0_6"/>
<dbReference type="KEGG" id="msu:MS1046"/>
<organism evidence="1 2">
    <name type="scientific">Mannheimia succiniciproducens (strain KCTC 0769BP / MBEL55E)</name>
    <dbReference type="NCBI Taxonomy" id="221988"/>
    <lineage>
        <taxon>Bacteria</taxon>
        <taxon>Pseudomonadati</taxon>
        <taxon>Pseudomonadota</taxon>
        <taxon>Gammaproteobacteria</taxon>
        <taxon>Pasteurellales</taxon>
        <taxon>Pasteurellaceae</taxon>
        <taxon>Basfia</taxon>
    </lineage>
</organism>
<name>Q65TQ7_MANSM</name>
<dbReference type="EMBL" id="AE016827">
    <property type="protein sequence ID" value="AAU37653.1"/>
    <property type="molecule type" value="Genomic_DNA"/>
</dbReference>
<gene>
    <name evidence="1" type="ordered locus">MS1046</name>
</gene>
<evidence type="ECO:0000313" key="1">
    <source>
        <dbReference type="EMBL" id="AAU37653.1"/>
    </source>
</evidence>
<sequence>MHSLTANCVSWGKTSKLNRILLNYLYKEKS</sequence>